<reference evidence="3 4" key="1">
    <citation type="journal article" date="2017" name="Nat. Commun.">
        <title>Genome assembly with in vitro proximity ligation data and whole-genome triplication in lettuce.</title>
        <authorList>
            <person name="Reyes-Chin-Wo S."/>
            <person name="Wang Z."/>
            <person name="Yang X."/>
            <person name="Kozik A."/>
            <person name="Arikit S."/>
            <person name="Song C."/>
            <person name="Xia L."/>
            <person name="Froenicke L."/>
            <person name="Lavelle D.O."/>
            <person name="Truco M.J."/>
            <person name="Xia R."/>
            <person name="Zhu S."/>
            <person name="Xu C."/>
            <person name="Xu H."/>
            <person name="Xu X."/>
            <person name="Cox K."/>
            <person name="Korf I."/>
            <person name="Meyers B.C."/>
            <person name="Michelmore R.W."/>
        </authorList>
    </citation>
    <scope>NUCLEOTIDE SEQUENCE [LARGE SCALE GENOMIC DNA]</scope>
    <source>
        <strain evidence="4">cv. Salinas</strain>
        <tissue evidence="3">Seedlings</tissue>
    </source>
</reference>
<protein>
    <recommendedName>
        <fullName evidence="2">VTT domain-containing protein</fullName>
    </recommendedName>
</protein>
<dbReference type="Gramene" id="rna-gnl|WGS:NBSK|LSAT_6X88621_mrna">
    <property type="protein sequence ID" value="cds-PLY93780.1"/>
    <property type="gene ID" value="gene-LSAT_6X88621"/>
</dbReference>
<feature type="transmembrane region" description="Helical" evidence="1">
    <location>
        <begin position="109"/>
        <end position="127"/>
    </location>
</feature>
<evidence type="ECO:0000256" key="1">
    <source>
        <dbReference type="SAM" id="Phobius"/>
    </source>
</evidence>
<keyword evidence="1" id="KW-0812">Transmembrane</keyword>
<feature type="transmembrane region" description="Helical" evidence="1">
    <location>
        <begin position="223"/>
        <end position="243"/>
    </location>
</feature>
<organism evidence="3 4">
    <name type="scientific">Lactuca sativa</name>
    <name type="common">Garden lettuce</name>
    <dbReference type="NCBI Taxonomy" id="4236"/>
    <lineage>
        <taxon>Eukaryota</taxon>
        <taxon>Viridiplantae</taxon>
        <taxon>Streptophyta</taxon>
        <taxon>Embryophyta</taxon>
        <taxon>Tracheophyta</taxon>
        <taxon>Spermatophyta</taxon>
        <taxon>Magnoliopsida</taxon>
        <taxon>eudicotyledons</taxon>
        <taxon>Gunneridae</taxon>
        <taxon>Pentapetalae</taxon>
        <taxon>asterids</taxon>
        <taxon>campanulids</taxon>
        <taxon>Asterales</taxon>
        <taxon>Asteraceae</taxon>
        <taxon>Cichorioideae</taxon>
        <taxon>Cichorieae</taxon>
        <taxon>Lactucinae</taxon>
        <taxon>Lactuca</taxon>
    </lineage>
</organism>
<dbReference type="PANTHER" id="PTHR46431:SF12">
    <property type="entry name" value="SNARE ASSOCIATED GOLGI PROTEIN-RELATED"/>
    <property type="match status" value="1"/>
</dbReference>
<sequence>MSHENNAGVARLKIGFDDHKPDYVIMTEPEGLDDDRLGGGGGMAPSPSSPSGDCTSIWWSFWWWGKLVFLVIFLAILGICFFAWIGPFLMDKEVIPILNWETETFSKPVLAILIFGSVALFPSLFIPSTPSMWVAGMSFGYGLGFLLIISGVTIGVSLPYFLGSLFYRRIQSWLERYPKKASIIKLAGEGDWYDQFRAVMLLRISPFPYALYNYCAVATDVKFVPYLFGTLVGMVPEIFVAIYTGIMIRTLADASKDQRSLSILQVVFTVGGFLLTIATTIIVTVYAKKRLSELRQEEEQLSLLQ</sequence>
<dbReference type="AlphaFoldDB" id="A0A9R1XBF8"/>
<keyword evidence="1" id="KW-1133">Transmembrane helix</keyword>
<dbReference type="Pfam" id="PF09335">
    <property type="entry name" value="VTT_dom"/>
    <property type="match status" value="1"/>
</dbReference>
<feature type="transmembrane region" description="Helical" evidence="1">
    <location>
        <begin position="139"/>
        <end position="162"/>
    </location>
</feature>
<keyword evidence="4" id="KW-1185">Reference proteome</keyword>
<dbReference type="OrthoDB" id="202840at2759"/>
<accession>A0A9R1XBF8</accession>
<feature type="transmembrane region" description="Helical" evidence="1">
    <location>
        <begin position="67"/>
        <end position="89"/>
    </location>
</feature>
<evidence type="ECO:0000313" key="4">
    <source>
        <dbReference type="Proteomes" id="UP000235145"/>
    </source>
</evidence>
<comment type="caution">
    <text evidence="3">The sequence shown here is derived from an EMBL/GenBank/DDBJ whole genome shotgun (WGS) entry which is preliminary data.</text>
</comment>
<dbReference type="Proteomes" id="UP000235145">
    <property type="component" value="Unassembled WGS sequence"/>
</dbReference>
<name>A0A9R1XBF8_LACSA</name>
<evidence type="ECO:0000313" key="3">
    <source>
        <dbReference type="EMBL" id="KAJ0202337.1"/>
    </source>
</evidence>
<dbReference type="EMBL" id="NBSK02000006">
    <property type="protein sequence ID" value="KAJ0202337.1"/>
    <property type="molecule type" value="Genomic_DNA"/>
</dbReference>
<proteinExistence type="predicted"/>
<dbReference type="PANTHER" id="PTHR46431">
    <property type="entry name" value="EXPRESSED PROTEIN"/>
    <property type="match status" value="1"/>
</dbReference>
<dbReference type="InterPro" id="IPR032816">
    <property type="entry name" value="VTT_dom"/>
</dbReference>
<feature type="domain" description="VTT" evidence="2">
    <location>
        <begin position="126"/>
        <end position="246"/>
    </location>
</feature>
<evidence type="ECO:0000259" key="2">
    <source>
        <dbReference type="Pfam" id="PF09335"/>
    </source>
</evidence>
<feature type="transmembrane region" description="Helical" evidence="1">
    <location>
        <begin position="263"/>
        <end position="287"/>
    </location>
</feature>
<gene>
    <name evidence="3" type="ORF">LSAT_V11C600332360</name>
</gene>
<keyword evidence="1" id="KW-0472">Membrane</keyword>